<evidence type="ECO:0000256" key="1">
    <source>
        <dbReference type="ARBA" id="ARBA00004308"/>
    </source>
</evidence>
<evidence type="ECO:0000256" key="9">
    <source>
        <dbReference type="SAM" id="Phobius"/>
    </source>
</evidence>
<dbReference type="SMART" id="SM01404">
    <property type="entry name" value="CIMR"/>
    <property type="match status" value="4"/>
</dbReference>
<dbReference type="EnsemblMetazoa" id="SCAU003488-RA">
    <property type="protein sequence ID" value="SCAU003488-PA"/>
    <property type="gene ID" value="SCAU003488"/>
</dbReference>
<dbReference type="STRING" id="35570.A0A1I8NZK8"/>
<evidence type="ECO:0000256" key="3">
    <source>
        <dbReference type="ARBA" id="ARBA00022692"/>
    </source>
</evidence>
<protein>
    <recommendedName>
        <fullName evidence="11">MRH domain-containing protein</fullName>
    </recommendedName>
</protein>
<dbReference type="AlphaFoldDB" id="A0A1I8NZK8"/>
<evidence type="ECO:0000256" key="8">
    <source>
        <dbReference type="SAM" id="MobiDB-lite"/>
    </source>
</evidence>
<dbReference type="Proteomes" id="UP000095300">
    <property type="component" value="Unassembled WGS sequence"/>
</dbReference>
<feature type="compositionally biased region" description="Low complexity" evidence="8">
    <location>
        <begin position="765"/>
        <end position="777"/>
    </location>
</feature>
<dbReference type="SUPFAM" id="SSF50911">
    <property type="entry name" value="Mannose 6-phosphate receptor domain"/>
    <property type="match status" value="4"/>
</dbReference>
<dbReference type="Gene3D" id="2.70.130.10">
    <property type="entry name" value="Mannose-6-phosphate receptor binding domain"/>
    <property type="match status" value="4"/>
</dbReference>
<dbReference type="VEuPathDB" id="VectorBase:SCAU003488"/>
<dbReference type="GO" id="GO:0005537">
    <property type="term" value="F:D-mannose binding"/>
    <property type="evidence" value="ECO:0007669"/>
    <property type="project" value="InterPro"/>
</dbReference>
<dbReference type="PANTHER" id="PTHR15071">
    <property type="entry name" value="MANNOSE-6-PHOSPHATE RECEPTOR FAMILY MEMBER"/>
    <property type="match status" value="1"/>
</dbReference>
<keyword evidence="7" id="KW-1015">Disulfide bond</keyword>
<keyword evidence="13" id="KW-1185">Reference proteome</keyword>
<keyword evidence="6 9" id="KW-0472">Membrane</keyword>
<evidence type="ECO:0000256" key="2">
    <source>
        <dbReference type="ARBA" id="ARBA00022448"/>
    </source>
</evidence>
<evidence type="ECO:0000259" key="11">
    <source>
        <dbReference type="PROSITE" id="PS51914"/>
    </source>
</evidence>
<dbReference type="GO" id="GO:0038023">
    <property type="term" value="F:signaling receptor activity"/>
    <property type="evidence" value="ECO:0007669"/>
    <property type="project" value="InterPro"/>
</dbReference>
<keyword evidence="3 9" id="KW-0812">Transmembrane</keyword>
<sequence>MTFLDYIMPVRLSPMWCLLLLGCIQFKVNYAADTNPLIFSTNECFLTEPVYGHVFNFSALQTDFAHWANGDYGDTFEFNICGNLKRSCHGRSDAAACLKKSDNTEYVLGTKHQLEYHNGKMYFTFSNGEKCPNTNDVYTLHVFMGCDYTLDKNQSRVTSYAKNSCSFYITFETPLACLPEPENTKGNNCSVYDPKNNHVYDLMPLSDTNYRTINRKGDLFILNICKPVLYGENAMCPPDSSVCFEKVNANYKEKFINYGTAQPNPIIENGNLIMRLPSAEPCKGSTNYTSVITFTCDGDFMNGHPEFTGLVDDCVYTFSFPTQYACNELPACTAVTHDKEIIDMSSLKDTKLELKRDNQTYVFAICSTPGEPCMENDGACLQVNNQATSLGKISTHLSIDKTGTPYLLYENGAKCEMTAGTGASTKWSTRIEFVCANRTGGSGSGNDSNFGPKIIENSKCSLLIHYQTELACRELINCKTKVYVEHSEDGTGMDVIDLTPLISNSENYEAEIDAVLIGQQGLTKSTKIFLNVCRPLVPKYALGCPGGSAACMANIDKVSGKPEEEKSLGFPLASLVGTNRTSAELRYLLGAQCATDPKSQLSSKIEFTCQMRAGRGVPKLRAVADCHYQFTWATNVICPPHMCSFNEDTCEIMNDELNVRYNLKKASFANGGKTKVNSNSGEFTLDLCDSHHKAVTDYSQGLVNLFFTTKGSCDSYGIINVQMRLICSSITNSSTSFSECNLLYIQKTPDICDFLGIKLNEPSVTTTRTPPTSATSTHVPSKSTTWYPTESSGDANKHPAERTGSIGAILAAILSVTFLVACLGMFAFS</sequence>
<organism evidence="12 13">
    <name type="scientific">Stomoxys calcitrans</name>
    <name type="common">Stable fly</name>
    <name type="synonym">Conops calcitrans</name>
    <dbReference type="NCBI Taxonomy" id="35570"/>
    <lineage>
        <taxon>Eukaryota</taxon>
        <taxon>Metazoa</taxon>
        <taxon>Ecdysozoa</taxon>
        <taxon>Arthropoda</taxon>
        <taxon>Hexapoda</taxon>
        <taxon>Insecta</taxon>
        <taxon>Pterygota</taxon>
        <taxon>Neoptera</taxon>
        <taxon>Endopterygota</taxon>
        <taxon>Diptera</taxon>
        <taxon>Brachycera</taxon>
        <taxon>Muscomorpha</taxon>
        <taxon>Muscoidea</taxon>
        <taxon>Muscidae</taxon>
        <taxon>Stomoxys</taxon>
    </lineage>
</organism>
<evidence type="ECO:0000313" key="13">
    <source>
        <dbReference type="Proteomes" id="UP000095300"/>
    </source>
</evidence>
<dbReference type="InterPro" id="IPR000479">
    <property type="entry name" value="CIMR_rpt"/>
</dbReference>
<accession>A0A1I8NZK8</accession>
<evidence type="ECO:0000256" key="5">
    <source>
        <dbReference type="ARBA" id="ARBA00022989"/>
    </source>
</evidence>
<feature type="region of interest" description="Disordered" evidence="8">
    <location>
        <begin position="765"/>
        <end position="798"/>
    </location>
</feature>
<evidence type="ECO:0000313" key="12">
    <source>
        <dbReference type="EnsemblMetazoa" id="SCAU003488-PA"/>
    </source>
</evidence>
<keyword evidence="2" id="KW-0813">Transport</keyword>
<evidence type="ECO:0000256" key="6">
    <source>
        <dbReference type="ARBA" id="ARBA00023136"/>
    </source>
</evidence>
<keyword evidence="5 9" id="KW-1133">Transmembrane helix</keyword>
<evidence type="ECO:0000256" key="4">
    <source>
        <dbReference type="ARBA" id="ARBA00022729"/>
    </source>
</evidence>
<feature type="signal peptide" evidence="10">
    <location>
        <begin position="1"/>
        <end position="31"/>
    </location>
</feature>
<evidence type="ECO:0000256" key="7">
    <source>
        <dbReference type="ARBA" id="ARBA00023157"/>
    </source>
</evidence>
<dbReference type="InterPro" id="IPR009011">
    <property type="entry name" value="Man6P_isomerase_rcpt-bd_dom_sf"/>
</dbReference>
<evidence type="ECO:0000256" key="10">
    <source>
        <dbReference type="SAM" id="SignalP"/>
    </source>
</evidence>
<dbReference type="OrthoDB" id="1421090at2759"/>
<feature type="chain" id="PRO_5009325767" description="MRH domain-containing protein" evidence="10">
    <location>
        <begin position="32"/>
        <end position="829"/>
    </location>
</feature>
<dbReference type="Pfam" id="PF00878">
    <property type="entry name" value="CIMR"/>
    <property type="match status" value="4"/>
</dbReference>
<dbReference type="GO" id="GO:0005770">
    <property type="term" value="C:late endosome"/>
    <property type="evidence" value="ECO:0007669"/>
    <property type="project" value="TreeGrafter"/>
</dbReference>
<name>A0A1I8NZK8_STOCA</name>
<dbReference type="GO" id="GO:0005520">
    <property type="term" value="F:insulin-like growth factor binding"/>
    <property type="evidence" value="ECO:0007669"/>
    <property type="project" value="TreeGrafter"/>
</dbReference>
<feature type="domain" description="MRH" evidence="11">
    <location>
        <begin position="187"/>
        <end position="328"/>
    </location>
</feature>
<feature type="domain" description="MRH" evidence="11">
    <location>
        <begin position="330"/>
        <end position="474"/>
    </location>
</feature>
<comment type="subcellular location">
    <subcellularLocation>
        <location evidence="1">Endomembrane system</location>
    </subcellularLocation>
</comment>
<dbReference type="InterPro" id="IPR044865">
    <property type="entry name" value="MRH_dom"/>
</dbReference>
<dbReference type="GO" id="GO:0005886">
    <property type="term" value="C:plasma membrane"/>
    <property type="evidence" value="ECO:0007669"/>
    <property type="project" value="TreeGrafter"/>
</dbReference>
<reference evidence="12" key="1">
    <citation type="submission" date="2020-05" db="UniProtKB">
        <authorList>
            <consortium name="EnsemblMetazoa"/>
        </authorList>
    </citation>
    <scope>IDENTIFICATION</scope>
    <source>
        <strain evidence="12">USDA</strain>
    </source>
</reference>
<dbReference type="PANTHER" id="PTHR15071:SF17">
    <property type="entry name" value="CATION-INDEPENDENT MANNOSE-6-PHOSPHATE RECEPTOR"/>
    <property type="match status" value="1"/>
</dbReference>
<dbReference type="GO" id="GO:0005802">
    <property type="term" value="C:trans-Golgi network"/>
    <property type="evidence" value="ECO:0007669"/>
    <property type="project" value="TreeGrafter"/>
</dbReference>
<proteinExistence type="predicted"/>
<keyword evidence="4 10" id="KW-0732">Signal</keyword>
<feature type="domain" description="MRH" evidence="11">
    <location>
        <begin position="42"/>
        <end position="179"/>
    </location>
</feature>
<dbReference type="PROSITE" id="PS51914">
    <property type="entry name" value="MRH"/>
    <property type="match status" value="4"/>
</dbReference>
<gene>
    <name evidence="12" type="primary">106091085</name>
</gene>
<feature type="domain" description="MRH" evidence="11">
    <location>
        <begin position="476"/>
        <end position="640"/>
    </location>
</feature>
<dbReference type="GO" id="GO:0007041">
    <property type="term" value="P:lysosomal transport"/>
    <property type="evidence" value="ECO:0007669"/>
    <property type="project" value="InterPro"/>
</dbReference>
<feature type="transmembrane region" description="Helical" evidence="9">
    <location>
        <begin position="806"/>
        <end position="828"/>
    </location>
</feature>
<feature type="compositionally biased region" description="Polar residues" evidence="8">
    <location>
        <begin position="778"/>
        <end position="794"/>
    </location>
</feature>